<organism evidence="4 5">
    <name type="scientific">Colletotrichum kahawae</name>
    <name type="common">Coffee berry disease fungus</name>
    <dbReference type="NCBI Taxonomy" id="34407"/>
    <lineage>
        <taxon>Eukaryota</taxon>
        <taxon>Fungi</taxon>
        <taxon>Dikarya</taxon>
        <taxon>Ascomycota</taxon>
        <taxon>Pezizomycotina</taxon>
        <taxon>Sordariomycetes</taxon>
        <taxon>Hypocreomycetidae</taxon>
        <taxon>Glomerellales</taxon>
        <taxon>Glomerellaceae</taxon>
        <taxon>Colletotrichum</taxon>
        <taxon>Colletotrichum gloeosporioides species complex</taxon>
    </lineage>
</organism>
<evidence type="ECO:0000256" key="2">
    <source>
        <dbReference type="SAM" id="Phobius"/>
    </source>
</evidence>
<protein>
    <recommendedName>
        <fullName evidence="3">DUF6594 domain-containing protein</fullName>
    </recommendedName>
</protein>
<evidence type="ECO:0000313" key="4">
    <source>
        <dbReference type="EMBL" id="KAK2742052.1"/>
    </source>
</evidence>
<accession>A0AAD9Y7C6</accession>
<evidence type="ECO:0000256" key="1">
    <source>
        <dbReference type="SAM" id="MobiDB-lite"/>
    </source>
</evidence>
<dbReference type="Proteomes" id="UP001281614">
    <property type="component" value="Unassembled WGS sequence"/>
</dbReference>
<feature type="domain" description="DUF6594" evidence="3">
    <location>
        <begin position="85"/>
        <end position="247"/>
    </location>
</feature>
<feature type="transmembrane region" description="Helical" evidence="2">
    <location>
        <begin position="178"/>
        <end position="202"/>
    </location>
</feature>
<feature type="region of interest" description="Disordered" evidence="1">
    <location>
        <begin position="39"/>
        <end position="73"/>
    </location>
</feature>
<comment type="caution">
    <text evidence="4">The sequence shown here is derived from an EMBL/GenBank/DDBJ whole genome shotgun (WGS) entry which is preliminary data.</text>
</comment>
<feature type="compositionally biased region" description="Polar residues" evidence="1">
    <location>
        <begin position="61"/>
        <end position="71"/>
    </location>
</feature>
<evidence type="ECO:0000313" key="5">
    <source>
        <dbReference type="Proteomes" id="UP001281614"/>
    </source>
</evidence>
<keyword evidence="2" id="KW-0472">Membrane</keyword>
<feature type="transmembrane region" description="Helical" evidence="2">
    <location>
        <begin position="234"/>
        <end position="251"/>
    </location>
</feature>
<reference evidence="4" key="1">
    <citation type="submission" date="2023-02" db="EMBL/GenBank/DDBJ databases">
        <title>Colletotrichum kahawae CIFC_Que2 genome sequencing and assembly.</title>
        <authorList>
            <person name="Baroncelli R."/>
        </authorList>
    </citation>
    <scope>NUCLEOTIDE SEQUENCE</scope>
    <source>
        <strain evidence="4">CIFC_Que2</strain>
    </source>
</reference>
<keyword evidence="2" id="KW-0812">Transmembrane</keyword>
<sequence length="253" mass="28433">MTNIEAGRVHNDTSPPSSTPKGHKSRLKLPTWAFGQWLSQQADHPSPGPPRPTTACVGAQLTDTQGGSSKKASGDYFYRDENQMLMNDHALKSLHEVRYDEYCNIARKIKVDGYLNKEEMAYLNHPSDFVNTGTDPLWLAFEAWLYKLPSFLLVPILEDRRTRKERNALFLSTPLVRFLFRTLFIWFYAFILLIPVILFSLVQDISRAATVGLLALFTILFTASMALHSSKADSMLLGVCAYAAVLVAFLANV</sequence>
<feature type="region of interest" description="Disordered" evidence="1">
    <location>
        <begin position="1"/>
        <end position="25"/>
    </location>
</feature>
<name>A0AAD9Y7C6_COLKA</name>
<dbReference type="AlphaFoldDB" id="A0AAD9Y7C6"/>
<proteinExistence type="predicted"/>
<gene>
    <name evidence="4" type="ORF">CKAH01_01479</name>
</gene>
<dbReference type="InterPro" id="IPR046529">
    <property type="entry name" value="DUF6594"/>
</dbReference>
<evidence type="ECO:0000259" key="3">
    <source>
        <dbReference type="Pfam" id="PF20237"/>
    </source>
</evidence>
<keyword evidence="2" id="KW-1133">Transmembrane helix</keyword>
<feature type="transmembrane region" description="Helical" evidence="2">
    <location>
        <begin position="208"/>
        <end position="227"/>
    </location>
</feature>
<dbReference type="Pfam" id="PF20237">
    <property type="entry name" value="DUF6594"/>
    <property type="match status" value="1"/>
</dbReference>
<dbReference type="EMBL" id="VYYT01000333">
    <property type="protein sequence ID" value="KAK2742052.1"/>
    <property type="molecule type" value="Genomic_DNA"/>
</dbReference>
<keyword evidence="5" id="KW-1185">Reference proteome</keyword>